<dbReference type="InterPro" id="IPR016039">
    <property type="entry name" value="Thiolase-like"/>
</dbReference>
<reference evidence="1" key="1">
    <citation type="submission" date="2020-05" db="EMBL/GenBank/DDBJ databases">
        <authorList>
            <person name="Chiriac C."/>
            <person name="Salcher M."/>
            <person name="Ghai R."/>
            <person name="Kavagutti S V."/>
        </authorList>
    </citation>
    <scope>NUCLEOTIDE SEQUENCE</scope>
</reference>
<dbReference type="SUPFAM" id="SSF53901">
    <property type="entry name" value="Thiolase-like"/>
    <property type="match status" value="1"/>
</dbReference>
<gene>
    <name evidence="1" type="ORF">UFOPK3914_00094</name>
</gene>
<name>A0A6J7LJQ8_9ZZZZ</name>
<evidence type="ECO:0000313" key="1">
    <source>
        <dbReference type="EMBL" id="CAB4968488.1"/>
    </source>
</evidence>
<organism evidence="1">
    <name type="scientific">freshwater metagenome</name>
    <dbReference type="NCBI Taxonomy" id="449393"/>
    <lineage>
        <taxon>unclassified sequences</taxon>
        <taxon>metagenomes</taxon>
        <taxon>ecological metagenomes</taxon>
    </lineage>
</organism>
<dbReference type="PANTHER" id="PTHR42870:SF2">
    <property type="entry name" value="LIPID-TRANSFER PROTEIN, PUTATIVE-RELATED"/>
    <property type="match status" value="1"/>
</dbReference>
<dbReference type="Gene3D" id="3.40.47.10">
    <property type="match status" value="1"/>
</dbReference>
<dbReference type="Gene3D" id="2.40.50.840">
    <property type="match status" value="1"/>
</dbReference>
<sequence length="502" mass="53259">MSIDPRSPCIIGVAQRTWHLAGEEQAPEPLLMAAEVLRLAAADANATADPLAAVQNLDLVYCMSWPYDDPAARLAAELGITPQRLAYSGIGGTVPQQLLSAAAAQISAGQLEVAAVVGAEALDTKRRLKRAGERPNWSYRDPNPGGIPFEAPFHPSEIAHEVFQAWLTFAARDIARRARLGLEPELYRRQIGELFAPMTHTAANNPNAWFPQVRSAADLVDVTAENRLVGYPYTKRTVAFMDVDMSAAVIIASHEAADRLGVPQDRRVYLRGSSYATDAVYLAEHPDLSRSEAMSTAFGSALQQADVSIEKIDHLDLYSCFASSVHFAADALGIDLVSADRSLTVTGGLPYAGGPASNYLSHSIAAMVDVLRTDPGSFGLVSGVGMHMTKHIAAVYCTEPSSAAGEPAVEPAGPQAAQAAPTALPLVDSYSGPATIATYSVVHGRDGSAQWGLLVVDLPQGAGRAYGRVEEAGFLARLEAEEMVGAEVRMTAQNDRNLATSA</sequence>
<dbReference type="PANTHER" id="PTHR42870">
    <property type="entry name" value="ACETYL-COA C-ACETYLTRANSFERASE"/>
    <property type="match status" value="1"/>
</dbReference>
<dbReference type="GO" id="GO:0016746">
    <property type="term" value="F:acyltransferase activity"/>
    <property type="evidence" value="ECO:0007669"/>
    <property type="project" value="InterPro"/>
</dbReference>
<protein>
    <submittedName>
        <fullName evidence="1">Unannotated protein</fullName>
    </submittedName>
</protein>
<accession>A0A6J7LJQ8</accession>
<dbReference type="EMBL" id="CAFBOG010000004">
    <property type="protein sequence ID" value="CAB4968488.1"/>
    <property type="molecule type" value="Genomic_DNA"/>
</dbReference>
<proteinExistence type="predicted"/>
<dbReference type="AlphaFoldDB" id="A0A6J7LJQ8"/>